<evidence type="ECO:0000256" key="1">
    <source>
        <dbReference type="SAM" id="MobiDB-lite"/>
    </source>
</evidence>
<evidence type="ECO:0000313" key="2">
    <source>
        <dbReference type="EMBL" id="SHN19125.1"/>
    </source>
</evidence>
<dbReference type="Proteomes" id="UP000183983">
    <property type="component" value="Unassembled WGS sequence"/>
</dbReference>
<organism evidence="2 3">
    <name type="scientific">Pseudomonas asturiensis</name>
    <dbReference type="NCBI Taxonomy" id="1190415"/>
    <lineage>
        <taxon>Bacteria</taxon>
        <taxon>Pseudomonadati</taxon>
        <taxon>Pseudomonadota</taxon>
        <taxon>Gammaproteobacteria</taxon>
        <taxon>Pseudomonadales</taxon>
        <taxon>Pseudomonadaceae</taxon>
        <taxon>Pseudomonas</taxon>
    </lineage>
</organism>
<protein>
    <submittedName>
        <fullName evidence="2">Uncharacterized protein</fullName>
    </submittedName>
</protein>
<name>A0A1M7PP65_9PSED</name>
<feature type="compositionally biased region" description="Low complexity" evidence="1">
    <location>
        <begin position="93"/>
        <end position="130"/>
    </location>
</feature>
<dbReference type="AlphaFoldDB" id="A0A1M7PP65"/>
<evidence type="ECO:0000313" key="3">
    <source>
        <dbReference type="Proteomes" id="UP000183983"/>
    </source>
</evidence>
<feature type="compositionally biased region" description="Basic and acidic residues" evidence="1">
    <location>
        <begin position="57"/>
        <end position="66"/>
    </location>
</feature>
<reference evidence="2 3" key="1">
    <citation type="submission" date="2016-11" db="EMBL/GenBank/DDBJ databases">
        <authorList>
            <person name="Jaros S."/>
            <person name="Januszkiewicz K."/>
            <person name="Wedrychowicz H."/>
        </authorList>
    </citation>
    <scope>NUCLEOTIDE SEQUENCE [LARGE SCALE GENOMIC DNA]</scope>
    <source>
        <strain evidence="2 3">LMG 26898</strain>
    </source>
</reference>
<dbReference type="EMBL" id="FRDA01000012">
    <property type="protein sequence ID" value="SHN19125.1"/>
    <property type="molecule type" value="Genomic_DNA"/>
</dbReference>
<gene>
    <name evidence="2" type="ORF">SAMN05216593_11277</name>
</gene>
<proteinExistence type="predicted"/>
<accession>A0A1M7PP65</accession>
<sequence>MFKFMSTLFGDKPSEVAPTEKSEQPSIVSTAQAPHPVVPSECIAPPIHRGNSPKTTTARDRSEVHVEISSPLSPPIQVGHAVYSSSDDTLSRSHYGGFSSGDSYDSYDSYDSSSSCSTSDSGSTGSGDSD</sequence>
<feature type="compositionally biased region" description="Basic and acidic residues" evidence="1">
    <location>
        <begin position="12"/>
        <end position="23"/>
    </location>
</feature>
<feature type="region of interest" description="Disordered" evidence="1">
    <location>
        <begin position="1"/>
        <end position="130"/>
    </location>
</feature>